<dbReference type="InterPro" id="IPR050985">
    <property type="entry name" value="Alpha-glycosidase_related"/>
</dbReference>
<dbReference type="Pfam" id="PF02065">
    <property type="entry name" value="Melibiase"/>
    <property type="match status" value="1"/>
</dbReference>
<name>A0ABW9XN12_9BACL</name>
<dbReference type="InterPro" id="IPR017853">
    <property type="entry name" value="GH"/>
</dbReference>
<organism evidence="3 4">
    <name type="scientific">Paenibacillus glycinis</name>
    <dbReference type="NCBI Taxonomy" id="2697035"/>
    <lineage>
        <taxon>Bacteria</taxon>
        <taxon>Bacillati</taxon>
        <taxon>Bacillota</taxon>
        <taxon>Bacilli</taxon>
        <taxon>Bacillales</taxon>
        <taxon>Paenibacillaceae</taxon>
        <taxon>Paenibacillus</taxon>
    </lineage>
</organism>
<dbReference type="Proteomes" id="UP000665561">
    <property type="component" value="Unassembled WGS sequence"/>
</dbReference>
<evidence type="ECO:0000256" key="2">
    <source>
        <dbReference type="ARBA" id="ARBA00023295"/>
    </source>
</evidence>
<dbReference type="PANTHER" id="PTHR43053:SF3">
    <property type="entry name" value="ALPHA-GALACTOSIDASE C-RELATED"/>
    <property type="match status" value="1"/>
</dbReference>
<dbReference type="EMBL" id="JAAAMV010000004">
    <property type="protein sequence ID" value="NBD24016.1"/>
    <property type="molecule type" value="Genomic_DNA"/>
</dbReference>
<keyword evidence="4" id="KW-1185">Reference proteome</keyword>
<keyword evidence="2" id="KW-0326">Glycosidase</keyword>
<reference evidence="3 4" key="1">
    <citation type="submission" date="2020-01" db="EMBL/GenBank/DDBJ databases">
        <title>Paenibacillus soybeanensis sp. nov. isolated from the nodules of soybean (Glycine max(L.) Merr).</title>
        <authorList>
            <person name="Wang H."/>
        </authorList>
    </citation>
    <scope>NUCLEOTIDE SEQUENCE [LARGE SCALE GENOMIC DNA]</scope>
    <source>
        <strain evidence="3 4">T1</strain>
    </source>
</reference>
<evidence type="ECO:0000256" key="1">
    <source>
        <dbReference type="ARBA" id="ARBA00022801"/>
    </source>
</evidence>
<proteinExistence type="predicted"/>
<dbReference type="Gene3D" id="3.20.20.70">
    <property type="entry name" value="Aldolase class I"/>
    <property type="match status" value="1"/>
</dbReference>
<keyword evidence="1" id="KW-0378">Hydrolase</keyword>
<comment type="caution">
    <text evidence="3">The sequence shown here is derived from an EMBL/GenBank/DDBJ whole genome shotgun (WGS) entry which is preliminary data.</text>
</comment>
<dbReference type="InterPro" id="IPR013785">
    <property type="entry name" value="Aldolase_TIM"/>
</dbReference>
<protein>
    <recommendedName>
        <fullName evidence="5">Alpha-galactosidase</fullName>
    </recommendedName>
</protein>
<gene>
    <name evidence="3" type="ORF">GT019_09040</name>
</gene>
<dbReference type="RefSeq" id="WP_161742822.1">
    <property type="nucleotide sequence ID" value="NZ_JAAAMV010000004.1"/>
</dbReference>
<evidence type="ECO:0000313" key="3">
    <source>
        <dbReference type="EMBL" id="NBD24016.1"/>
    </source>
</evidence>
<accession>A0ABW9XN12</accession>
<evidence type="ECO:0008006" key="5">
    <source>
        <dbReference type="Google" id="ProtNLM"/>
    </source>
</evidence>
<evidence type="ECO:0000313" key="4">
    <source>
        <dbReference type="Proteomes" id="UP000665561"/>
    </source>
</evidence>
<dbReference type="PANTHER" id="PTHR43053">
    <property type="entry name" value="GLYCOSIDASE FAMILY 31"/>
    <property type="match status" value="1"/>
</dbReference>
<sequence length="706" mass="78401">MKQPLWTAGNASVRLRFYGEEARFWSMALVSGTSGGGREWTIGAPAFEVNGALVPIVLDRIEPLAPPRKLGNGTTEYRLGGIVKGMAEAERAGMPELRFAWIVRIPDGTNPVVRFRYELSSPGDAHLTKTTGRDRLRYAFVSLTGCTEAAELRFSEFQEMTHSFSLSERPLDERHFDNGEAVMGPMLTAGDGREHLLLAYEHGSQLPEAFLRFRLDADRGATIEAVKANYLDGQSLQGDPYGTLWLQAACAAGGERELAAAYRDFVLHHFALHEASRKPYIFYNTWNYQERLRNWQGKSYLAEMNLARMLLEIDAAHEMGIDVFVLDTGWYGKTGDWQVNLERFPDGLRQVKARLDAYGMKLGLWFNPTAAAVSSRMLREHPDCIASWNGVKGDPQPIWETEASHMLCLVSRYADAFAEELIRLVREVGVTYFKWDGIGQHGCDDPGHDHGTIGHSPQERADSYAFRQVQAMARIADTLSEACPEAIVDFDITEGHRSVGLAFLAVGKYFLVNNGPYFHNYDVPIDMASDNWNLFFYPGAARGRICRAPLGYDKWIPSVLFLTHYLPDDPAGNQLMSLGSLMLGQNGVWGDLPAVSEAGRRLFGSVLARYKEIRDDITASDPAREGIVGGDPEIHEKIHAPTGRGAVVLFASEPGIYRYVTRGRPDFGSLWHTDGAAVTRDAKGRAVIEAQFRATGAHIVLFGASQ</sequence>
<dbReference type="SUPFAM" id="SSF51445">
    <property type="entry name" value="(Trans)glycosidases"/>
    <property type="match status" value="1"/>
</dbReference>